<comment type="caution">
    <text evidence="1">The sequence shown here is derived from an EMBL/GenBank/DDBJ whole genome shotgun (WGS) entry which is preliminary data.</text>
</comment>
<name>A0ACC3CHY1_PYRYE</name>
<evidence type="ECO:0000313" key="2">
    <source>
        <dbReference type="Proteomes" id="UP000798662"/>
    </source>
</evidence>
<dbReference type="EMBL" id="CM020620">
    <property type="protein sequence ID" value="KAK1869899.1"/>
    <property type="molecule type" value="Genomic_DNA"/>
</dbReference>
<protein>
    <submittedName>
        <fullName evidence="1">Uncharacterized protein</fullName>
    </submittedName>
</protein>
<evidence type="ECO:0000313" key="1">
    <source>
        <dbReference type="EMBL" id="KAK1869899.1"/>
    </source>
</evidence>
<gene>
    <name evidence="1" type="ORF">I4F81_012364</name>
</gene>
<dbReference type="Proteomes" id="UP000798662">
    <property type="component" value="Chromosome 3"/>
</dbReference>
<sequence length="734" mass="75489">MSPPTTGDDYRVDTSPPPPSLPSVRADPFCPVGRCRAPLAGAEAERCLAAPDADALFGPVLTAFGAWYDTWASPKDVDAPVPIPPWLMGGGRGSGRSDGVSSGRVADVAAAGAGGPRARSAPRPSVAAPRAAVGFQIGLVLFDGEEDDGSWLKDDLPAAFEPLWVAEGGGLAAAVAAAAAAAPAGASAPPVILSVDDVDDDSEEVAAGGSPSAAATDAVADAGGGGGLEDGAAGAASAASPIAPDAPATEVGRASGKRRSGTVERTPTGRWRKRQRGSDVAGGSSLKARTPPQSRGFVKGTGYGGNRGPEWKAKGANLRARDAADDATAAGWLGRLRCFLLPPREAPPRAAAGVSGSASVGGGSASWPPYLRLLLRRTGLVTVLGHVFMNGSMMELGQRAVLYTASLGVVTALTSVASLSSLLTEHVTDEGVTVASLVDGMARQVRVLSAGAGAANLPPATGALVKQRLQFETVPDLVSCSTYRAEAAWRSGAPGGPAAKGRLLRLSQEVASLSGSLPLFWASGVLLRVDEDRFDVLRALVFGPEGTPYAHGAFVFDFFLPAAFPRVPPLAKLLTTGGGRVRFNPNLYKDGRVCLSLLGTWAGPSWTESSTLLQVLVSIQSLILVAEPYFNEPGYESSMGTPSGRAVSERYNVSVRRNTVVYAMTDALRRPPPEFRDALRTHFRLKAAAIRKTVAGWVAEGGGVRSKGRYPPGSEPAALTAADVAALEAELDKL</sequence>
<accession>A0ACC3CHY1</accession>
<proteinExistence type="predicted"/>
<organism evidence="1 2">
    <name type="scientific">Pyropia yezoensis</name>
    <name type="common">Susabi-nori</name>
    <name type="synonym">Porphyra yezoensis</name>
    <dbReference type="NCBI Taxonomy" id="2788"/>
    <lineage>
        <taxon>Eukaryota</taxon>
        <taxon>Rhodophyta</taxon>
        <taxon>Bangiophyceae</taxon>
        <taxon>Bangiales</taxon>
        <taxon>Bangiaceae</taxon>
        <taxon>Pyropia</taxon>
    </lineage>
</organism>
<reference evidence="1" key="1">
    <citation type="submission" date="2019-11" db="EMBL/GenBank/DDBJ databases">
        <title>Nori genome reveals adaptations in red seaweeds to the harsh intertidal environment.</title>
        <authorList>
            <person name="Wang D."/>
            <person name="Mao Y."/>
        </authorList>
    </citation>
    <scope>NUCLEOTIDE SEQUENCE</scope>
    <source>
        <tissue evidence="1">Gametophyte</tissue>
    </source>
</reference>
<keyword evidence="2" id="KW-1185">Reference proteome</keyword>